<evidence type="ECO:0000259" key="6">
    <source>
        <dbReference type="Pfam" id="PF08281"/>
    </source>
</evidence>
<gene>
    <name evidence="7" type="ORF">SAMN05421824_0360</name>
</gene>
<evidence type="ECO:0000256" key="2">
    <source>
        <dbReference type="ARBA" id="ARBA00023015"/>
    </source>
</evidence>
<dbReference type="GO" id="GO:0003677">
    <property type="term" value="F:DNA binding"/>
    <property type="evidence" value="ECO:0007669"/>
    <property type="project" value="InterPro"/>
</dbReference>
<feature type="domain" description="RNA polymerase sigma factor 70 region 4 type 2" evidence="6">
    <location>
        <begin position="117"/>
        <end position="165"/>
    </location>
</feature>
<proteinExistence type="inferred from homology"/>
<dbReference type="InterPro" id="IPR013325">
    <property type="entry name" value="RNA_pol_sigma_r2"/>
</dbReference>
<dbReference type="InterPro" id="IPR036388">
    <property type="entry name" value="WH-like_DNA-bd_sf"/>
</dbReference>
<dbReference type="InterPro" id="IPR039425">
    <property type="entry name" value="RNA_pol_sigma-70-like"/>
</dbReference>
<dbReference type="Proteomes" id="UP000198999">
    <property type="component" value="Unassembled WGS sequence"/>
</dbReference>
<dbReference type="Gene3D" id="1.10.10.10">
    <property type="entry name" value="Winged helix-like DNA-binding domain superfamily/Winged helix DNA-binding domain"/>
    <property type="match status" value="1"/>
</dbReference>
<dbReference type="InterPro" id="IPR013249">
    <property type="entry name" value="RNA_pol_sigma70_r4_t2"/>
</dbReference>
<dbReference type="CDD" id="cd06171">
    <property type="entry name" value="Sigma70_r4"/>
    <property type="match status" value="1"/>
</dbReference>
<keyword evidence="4" id="KW-0804">Transcription</keyword>
<keyword evidence="3" id="KW-0731">Sigma factor</keyword>
<dbReference type="SUPFAM" id="SSF88946">
    <property type="entry name" value="Sigma2 domain of RNA polymerase sigma factors"/>
    <property type="match status" value="1"/>
</dbReference>
<keyword evidence="2" id="KW-0805">Transcription regulation</keyword>
<name>A0A1H9AV88_9FLAO</name>
<evidence type="ECO:0000256" key="3">
    <source>
        <dbReference type="ARBA" id="ARBA00023082"/>
    </source>
</evidence>
<evidence type="ECO:0000259" key="5">
    <source>
        <dbReference type="Pfam" id="PF04542"/>
    </source>
</evidence>
<organism evidence="7 8">
    <name type="scientific">Hyunsoonleella jejuensis</name>
    <dbReference type="NCBI Taxonomy" id="419940"/>
    <lineage>
        <taxon>Bacteria</taxon>
        <taxon>Pseudomonadati</taxon>
        <taxon>Bacteroidota</taxon>
        <taxon>Flavobacteriia</taxon>
        <taxon>Flavobacteriales</taxon>
        <taxon>Flavobacteriaceae</taxon>
    </lineage>
</organism>
<dbReference type="GO" id="GO:0006352">
    <property type="term" value="P:DNA-templated transcription initiation"/>
    <property type="evidence" value="ECO:0007669"/>
    <property type="project" value="InterPro"/>
</dbReference>
<dbReference type="AlphaFoldDB" id="A0A1H9AV88"/>
<evidence type="ECO:0000256" key="1">
    <source>
        <dbReference type="ARBA" id="ARBA00010641"/>
    </source>
</evidence>
<dbReference type="GO" id="GO:0016987">
    <property type="term" value="F:sigma factor activity"/>
    <property type="evidence" value="ECO:0007669"/>
    <property type="project" value="UniProtKB-KW"/>
</dbReference>
<dbReference type="Pfam" id="PF04542">
    <property type="entry name" value="Sigma70_r2"/>
    <property type="match status" value="1"/>
</dbReference>
<evidence type="ECO:0000313" key="7">
    <source>
        <dbReference type="EMBL" id="SEP80411.1"/>
    </source>
</evidence>
<dbReference type="PANTHER" id="PTHR43133">
    <property type="entry name" value="RNA POLYMERASE ECF-TYPE SIGMA FACTO"/>
    <property type="match status" value="1"/>
</dbReference>
<evidence type="ECO:0000313" key="8">
    <source>
        <dbReference type="Proteomes" id="UP000198999"/>
    </source>
</evidence>
<keyword evidence="8" id="KW-1185">Reference proteome</keyword>
<dbReference type="PANTHER" id="PTHR43133:SF46">
    <property type="entry name" value="RNA POLYMERASE SIGMA-70 FACTOR ECF SUBFAMILY"/>
    <property type="match status" value="1"/>
</dbReference>
<sequence length="183" mass="21558">MCHLSLNQLIEKCKANDTRAQGELYQLFSSKLFSVCLKYSRNYVEAQDNLQDAFLTIFDKIEQYKYKGSFEGWIKRVTVNTVLQRYRNEKVFDIINENITEDIEIEVYEDQISIDFLLKCIQKLPDRYRMVFNLYALDGYSHKDIAEMLKITVGTSKSNLARARQILKQTIEQNSEKQNLQSL</sequence>
<dbReference type="NCBIfam" id="TIGR02937">
    <property type="entry name" value="sigma70-ECF"/>
    <property type="match status" value="1"/>
</dbReference>
<comment type="similarity">
    <text evidence="1">Belongs to the sigma-70 factor family. ECF subfamily.</text>
</comment>
<dbReference type="EMBL" id="FOFN01000001">
    <property type="protein sequence ID" value="SEP80411.1"/>
    <property type="molecule type" value="Genomic_DNA"/>
</dbReference>
<protein>
    <submittedName>
        <fullName evidence="7">RNA polymerase sigma-70 factor, ECF subfamily</fullName>
    </submittedName>
</protein>
<dbReference type="Pfam" id="PF08281">
    <property type="entry name" value="Sigma70_r4_2"/>
    <property type="match status" value="1"/>
</dbReference>
<dbReference type="Gene3D" id="1.10.1740.10">
    <property type="match status" value="1"/>
</dbReference>
<dbReference type="InterPro" id="IPR007627">
    <property type="entry name" value="RNA_pol_sigma70_r2"/>
</dbReference>
<accession>A0A1H9AV88</accession>
<dbReference type="STRING" id="419940.SAMN05421824_0360"/>
<feature type="domain" description="RNA polymerase sigma-70 region 2" evidence="5">
    <location>
        <begin position="24"/>
        <end position="90"/>
    </location>
</feature>
<dbReference type="InterPro" id="IPR014284">
    <property type="entry name" value="RNA_pol_sigma-70_dom"/>
</dbReference>
<dbReference type="InterPro" id="IPR013324">
    <property type="entry name" value="RNA_pol_sigma_r3/r4-like"/>
</dbReference>
<evidence type="ECO:0000256" key="4">
    <source>
        <dbReference type="ARBA" id="ARBA00023163"/>
    </source>
</evidence>
<dbReference type="SUPFAM" id="SSF88659">
    <property type="entry name" value="Sigma3 and sigma4 domains of RNA polymerase sigma factors"/>
    <property type="match status" value="1"/>
</dbReference>
<reference evidence="7 8" key="1">
    <citation type="submission" date="2016-10" db="EMBL/GenBank/DDBJ databases">
        <authorList>
            <person name="de Groot N.N."/>
        </authorList>
    </citation>
    <scope>NUCLEOTIDE SEQUENCE [LARGE SCALE GENOMIC DNA]</scope>
    <source>
        <strain evidence="7 8">DSM 21035</strain>
    </source>
</reference>